<dbReference type="EMBL" id="JBHSSW010000005">
    <property type="protein sequence ID" value="MFC6197499.1"/>
    <property type="molecule type" value="Genomic_DNA"/>
</dbReference>
<dbReference type="Pfam" id="PF09982">
    <property type="entry name" value="LpxR"/>
    <property type="match status" value="1"/>
</dbReference>
<comment type="caution">
    <text evidence="3">The sequence shown here is derived from an EMBL/GenBank/DDBJ whole genome shotgun (WGS) entry which is preliminary data.</text>
</comment>
<evidence type="ECO:0000256" key="1">
    <source>
        <dbReference type="SAM" id="MobiDB-lite"/>
    </source>
</evidence>
<accession>A0ABW1S7T3</accession>
<dbReference type="InterPro" id="IPR037107">
    <property type="entry name" value="Put_OMP_sf"/>
</dbReference>
<feature type="signal peptide" evidence="2">
    <location>
        <begin position="1"/>
        <end position="21"/>
    </location>
</feature>
<dbReference type="PROSITE" id="PS51257">
    <property type="entry name" value="PROKAR_LIPOPROTEIN"/>
    <property type="match status" value="1"/>
</dbReference>
<protein>
    <submittedName>
        <fullName evidence="3">Lipid A-modifier LpxR family protein</fullName>
    </submittedName>
</protein>
<dbReference type="InterPro" id="IPR018707">
    <property type="entry name" value="LpxR"/>
</dbReference>
<feature type="region of interest" description="Disordered" evidence="1">
    <location>
        <begin position="94"/>
        <end position="117"/>
    </location>
</feature>
<name>A0ABW1S7T3_9PROT</name>
<keyword evidence="2" id="KW-0732">Signal</keyword>
<dbReference type="Gene3D" id="2.40.128.140">
    <property type="entry name" value="Outer membrane protein"/>
    <property type="match status" value="1"/>
</dbReference>
<organism evidence="3 4">
    <name type="scientific">Ponticaulis profundi</name>
    <dbReference type="NCBI Taxonomy" id="2665222"/>
    <lineage>
        <taxon>Bacteria</taxon>
        <taxon>Pseudomonadati</taxon>
        <taxon>Pseudomonadota</taxon>
        <taxon>Alphaproteobacteria</taxon>
        <taxon>Hyphomonadales</taxon>
        <taxon>Hyphomonadaceae</taxon>
        <taxon>Ponticaulis</taxon>
    </lineage>
</organism>
<feature type="chain" id="PRO_5045967915" evidence="2">
    <location>
        <begin position="22"/>
        <end position="271"/>
    </location>
</feature>
<sequence length="271" mass="29332">MTGFRFGYSILLLTCFGVSGAACLAPSAFQKAEAPPPVSTYRSYALADDPTLIRTTAPGVTPSERQKLDAPPTQRQQILQDTLYRTNPKPAAASASTAYRIETSPGSTFGPAPAPSYREDFDQTEQIDASYTFVANSQKTGLGLDLALKPRLSVNDEGAFKTTRAGAEVRVGQNLDLRGKNARNANWYFFAGADGEAVVWDIQRTGADITNGQVTLQDRVTIGDVQAGIAWESPAGQMSISYISREFEYRNGAISRSGEEDFAAVTLSWRH</sequence>
<evidence type="ECO:0000256" key="2">
    <source>
        <dbReference type="SAM" id="SignalP"/>
    </source>
</evidence>
<proteinExistence type="predicted"/>
<reference evidence="4" key="1">
    <citation type="journal article" date="2019" name="Int. J. Syst. Evol. Microbiol.">
        <title>The Global Catalogue of Microorganisms (GCM) 10K type strain sequencing project: providing services to taxonomists for standard genome sequencing and annotation.</title>
        <authorList>
            <consortium name="The Broad Institute Genomics Platform"/>
            <consortium name="The Broad Institute Genome Sequencing Center for Infectious Disease"/>
            <person name="Wu L."/>
            <person name="Ma J."/>
        </authorList>
    </citation>
    <scope>NUCLEOTIDE SEQUENCE [LARGE SCALE GENOMIC DNA]</scope>
    <source>
        <strain evidence="4">CGMCC-1.15741</strain>
    </source>
</reference>
<dbReference type="Proteomes" id="UP001596303">
    <property type="component" value="Unassembled WGS sequence"/>
</dbReference>
<keyword evidence="4" id="KW-1185">Reference proteome</keyword>
<evidence type="ECO:0000313" key="3">
    <source>
        <dbReference type="EMBL" id="MFC6197499.1"/>
    </source>
</evidence>
<gene>
    <name evidence="3" type="ORF">ACFQDM_05390</name>
</gene>
<dbReference type="RefSeq" id="WP_377376489.1">
    <property type="nucleotide sequence ID" value="NZ_JBHSSW010000005.1"/>
</dbReference>
<evidence type="ECO:0000313" key="4">
    <source>
        <dbReference type="Proteomes" id="UP001596303"/>
    </source>
</evidence>